<reference evidence="3 4" key="1">
    <citation type="submission" date="2024-04" db="EMBL/GenBank/DDBJ databases">
        <title>Phyllosticta paracitricarpa is synonymous to the EU quarantine fungus P. citricarpa based on phylogenomic analyses.</title>
        <authorList>
            <consortium name="Lawrence Berkeley National Laboratory"/>
            <person name="Van Ingen-Buijs V.A."/>
            <person name="Van Westerhoven A.C."/>
            <person name="Haridas S."/>
            <person name="Skiadas P."/>
            <person name="Martin F."/>
            <person name="Groenewald J.Z."/>
            <person name="Crous P.W."/>
            <person name="Seidl M.F."/>
        </authorList>
    </citation>
    <scope>NUCLEOTIDE SEQUENCE [LARGE SCALE GENOMIC DNA]</scope>
    <source>
        <strain evidence="3 4">CBS 123371</strain>
    </source>
</reference>
<dbReference type="PROSITE" id="PS50280">
    <property type="entry name" value="SET"/>
    <property type="match status" value="1"/>
</dbReference>
<gene>
    <name evidence="3" type="ORF">IWZ03DRAFT_128539</name>
</gene>
<feature type="chain" id="PRO_5046539253" description="SET domain-containing protein" evidence="1">
    <location>
        <begin position="23"/>
        <end position="392"/>
    </location>
</feature>
<sequence>MSGFKKMTAILNLLFFHVLSQAAKDHGGLYQEIRPGTMEADNPSMCGSQSSLHLIPDYDPNIWAYPPRCEQGDDGNACLYTSNSFAGGRGISMIMPPEIAGNVSKLPAFTEEGLLEPANRESDLPYDAKIIPGRGMGAVANRAIKKGERVTLFNPLVMIHVGSRSAAPANKMRSMQRQAIHQLGSEQQNLFLRQHGEFGGDAIEDIINTNSFAMGGVAGDDNTFVAIFPEVSRFNHDCRPNLEYTFDPHSLTQATYAARTITPGTELTLSYINLISPRSERLYVLQGGWGFKCNCHHCSRTLEELDISDRHIQKFRSIWPTCGDIWNPDTSCSVDDAMELAWLAKQERLDGQWIAMCYFQAAKAFQRAGLEELASKYHQLAYDNTRILTFNL</sequence>
<organism evidence="3 4">
    <name type="scientific">Phyllosticta citriasiana</name>
    <dbReference type="NCBI Taxonomy" id="595635"/>
    <lineage>
        <taxon>Eukaryota</taxon>
        <taxon>Fungi</taxon>
        <taxon>Dikarya</taxon>
        <taxon>Ascomycota</taxon>
        <taxon>Pezizomycotina</taxon>
        <taxon>Dothideomycetes</taxon>
        <taxon>Dothideomycetes incertae sedis</taxon>
        <taxon>Botryosphaeriales</taxon>
        <taxon>Phyllostictaceae</taxon>
        <taxon>Phyllosticta</taxon>
    </lineage>
</organism>
<keyword evidence="4" id="KW-1185">Reference proteome</keyword>
<comment type="caution">
    <text evidence="3">The sequence shown here is derived from an EMBL/GenBank/DDBJ whole genome shotgun (WGS) entry which is preliminary data.</text>
</comment>
<accession>A0ABR1KRK1</accession>
<evidence type="ECO:0000313" key="4">
    <source>
        <dbReference type="Proteomes" id="UP001363622"/>
    </source>
</evidence>
<evidence type="ECO:0000259" key="2">
    <source>
        <dbReference type="PROSITE" id="PS50280"/>
    </source>
</evidence>
<dbReference type="EMBL" id="JBBPHU010000003">
    <property type="protein sequence ID" value="KAK7520057.1"/>
    <property type="molecule type" value="Genomic_DNA"/>
</dbReference>
<keyword evidence="1" id="KW-0732">Signal</keyword>
<dbReference type="PANTHER" id="PTHR47332:SF6">
    <property type="entry name" value="SET DOMAIN-CONTAINING PROTEIN"/>
    <property type="match status" value="1"/>
</dbReference>
<dbReference type="SUPFAM" id="SSF82199">
    <property type="entry name" value="SET domain"/>
    <property type="match status" value="1"/>
</dbReference>
<name>A0ABR1KRK1_9PEZI</name>
<dbReference type="InterPro" id="IPR001214">
    <property type="entry name" value="SET_dom"/>
</dbReference>
<dbReference type="PANTHER" id="PTHR47332">
    <property type="entry name" value="SET DOMAIN-CONTAINING PROTEIN 5"/>
    <property type="match status" value="1"/>
</dbReference>
<proteinExistence type="predicted"/>
<feature type="domain" description="SET" evidence="2">
    <location>
        <begin position="123"/>
        <end position="272"/>
    </location>
</feature>
<dbReference type="Pfam" id="PF00856">
    <property type="entry name" value="SET"/>
    <property type="match status" value="1"/>
</dbReference>
<dbReference type="Proteomes" id="UP001363622">
    <property type="component" value="Unassembled WGS sequence"/>
</dbReference>
<dbReference type="InterPro" id="IPR053185">
    <property type="entry name" value="SET_domain_protein"/>
</dbReference>
<dbReference type="Gene3D" id="2.170.270.10">
    <property type="entry name" value="SET domain"/>
    <property type="match status" value="1"/>
</dbReference>
<dbReference type="CDD" id="cd20071">
    <property type="entry name" value="SET_SMYD"/>
    <property type="match status" value="1"/>
</dbReference>
<evidence type="ECO:0000256" key="1">
    <source>
        <dbReference type="SAM" id="SignalP"/>
    </source>
</evidence>
<evidence type="ECO:0000313" key="3">
    <source>
        <dbReference type="EMBL" id="KAK7520057.1"/>
    </source>
</evidence>
<dbReference type="InterPro" id="IPR046341">
    <property type="entry name" value="SET_dom_sf"/>
</dbReference>
<protein>
    <recommendedName>
        <fullName evidence="2">SET domain-containing protein</fullName>
    </recommendedName>
</protein>
<feature type="signal peptide" evidence="1">
    <location>
        <begin position="1"/>
        <end position="22"/>
    </location>
</feature>